<dbReference type="EMBL" id="VRYZ01000001">
    <property type="protein sequence ID" value="TXS94798.1"/>
    <property type="molecule type" value="Genomic_DNA"/>
</dbReference>
<keyword evidence="2" id="KW-0969">Cilium</keyword>
<keyword evidence="2" id="KW-0282">Flagellum</keyword>
<evidence type="ECO:0000313" key="2">
    <source>
        <dbReference type="EMBL" id="TXS94798.1"/>
    </source>
</evidence>
<comment type="caution">
    <text evidence="2">The sequence shown here is derived from an EMBL/GenBank/DDBJ whole genome shotgun (WGS) entry which is preliminary data.</text>
</comment>
<keyword evidence="3" id="KW-1185">Reference proteome</keyword>
<evidence type="ECO:0000256" key="1">
    <source>
        <dbReference type="ARBA" id="ARBA00010690"/>
    </source>
</evidence>
<proteinExistence type="inferred from homology"/>
<reference evidence="2 3" key="1">
    <citation type="submission" date="2019-08" db="EMBL/GenBank/DDBJ databases">
        <title>Parahaliea maris sp. nov., isolated from the surface seawater.</title>
        <authorList>
            <person name="Liu Y."/>
        </authorList>
    </citation>
    <scope>NUCLEOTIDE SEQUENCE [LARGE SCALE GENOMIC DNA]</scope>
    <source>
        <strain evidence="2 3">S2-26</strain>
    </source>
</reference>
<dbReference type="Proteomes" id="UP000321933">
    <property type="component" value="Unassembled WGS sequence"/>
</dbReference>
<dbReference type="AlphaFoldDB" id="A0A5C9A1Z6"/>
<accession>A0A5C9A1Z6</accession>
<dbReference type="OrthoDB" id="5244399at2"/>
<dbReference type="InterPro" id="IPR006135">
    <property type="entry name" value="T3SS_substrate_exporter"/>
</dbReference>
<dbReference type="GO" id="GO:0016020">
    <property type="term" value="C:membrane"/>
    <property type="evidence" value="ECO:0007669"/>
    <property type="project" value="InterPro"/>
</dbReference>
<dbReference type="Pfam" id="PF01312">
    <property type="entry name" value="Bac_export_2"/>
    <property type="match status" value="1"/>
</dbReference>
<comment type="similarity">
    <text evidence="1">Belongs to the type III secretion exporter family.</text>
</comment>
<keyword evidence="2" id="KW-0966">Cell projection</keyword>
<dbReference type="RefSeq" id="WP_148062640.1">
    <property type="nucleotide sequence ID" value="NZ_VRYZ01000001.1"/>
</dbReference>
<evidence type="ECO:0000313" key="3">
    <source>
        <dbReference type="Proteomes" id="UP000321933"/>
    </source>
</evidence>
<organism evidence="2 3">
    <name type="scientific">Parahaliea aestuarii</name>
    <dbReference type="NCBI Taxonomy" id="1852021"/>
    <lineage>
        <taxon>Bacteria</taxon>
        <taxon>Pseudomonadati</taxon>
        <taxon>Pseudomonadota</taxon>
        <taxon>Gammaproteobacteria</taxon>
        <taxon>Cellvibrionales</taxon>
        <taxon>Halieaceae</taxon>
        <taxon>Parahaliea</taxon>
    </lineage>
</organism>
<name>A0A5C9A1Z6_9GAMM</name>
<protein>
    <submittedName>
        <fullName evidence="2">Flagellar protein FhlB</fullName>
    </submittedName>
</protein>
<dbReference type="GO" id="GO:0009306">
    <property type="term" value="P:protein secretion"/>
    <property type="evidence" value="ECO:0007669"/>
    <property type="project" value="InterPro"/>
</dbReference>
<dbReference type="Gene3D" id="3.40.1690.10">
    <property type="entry name" value="secretion proteins EscU"/>
    <property type="match status" value="1"/>
</dbReference>
<dbReference type="SUPFAM" id="SSF160544">
    <property type="entry name" value="EscU C-terminal domain-like"/>
    <property type="match status" value="1"/>
</dbReference>
<sequence length="91" mass="10119">MSDEPTSRRPPSRAAVLAYGDPHTAPRLVASGYGELAERLISEARRHGLYVHSEPALVQLLMQLDLDQRIPDPLYRAIAEVLGWLAEEDEA</sequence>
<dbReference type="InterPro" id="IPR029025">
    <property type="entry name" value="T3SS_substrate_exporter_C"/>
</dbReference>
<gene>
    <name evidence="2" type="ORF">FVW59_02495</name>
</gene>